<evidence type="ECO:0000256" key="2">
    <source>
        <dbReference type="PROSITE-ProRule" id="PRU00047"/>
    </source>
</evidence>
<feature type="non-terminal residue" evidence="5">
    <location>
        <position position="524"/>
    </location>
</feature>
<dbReference type="Gene3D" id="4.10.60.10">
    <property type="entry name" value="Zinc finger, CCHC-type"/>
    <property type="match status" value="1"/>
</dbReference>
<keyword evidence="6" id="KW-1185">Reference proteome</keyword>
<evidence type="ECO:0000256" key="1">
    <source>
        <dbReference type="ARBA" id="ARBA00022664"/>
    </source>
</evidence>
<dbReference type="InterPro" id="IPR036875">
    <property type="entry name" value="Znf_CCHC_sf"/>
</dbReference>
<dbReference type="InterPro" id="IPR054722">
    <property type="entry name" value="PolX-like_BBD"/>
</dbReference>
<dbReference type="PANTHER" id="PTHR47592">
    <property type="entry name" value="PBF68 PROTEIN"/>
    <property type="match status" value="1"/>
</dbReference>
<protein>
    <recommendedName>
        <fullName evidence="4">CCHC-type domain-containing protein</fullName>
    </recommendedName>
</protein>
<reference evidence="5" key="1">
    <citation type="submission" date="2016-04" db="EMBL/GenBank/DDBJ databases">
        <authorList>
            <person name="Nguyen H.D."/>
            <person name="Samba Siva P."/>
            <person name="Cullis J."/>
            <person name="Levesque C.A."/>
            <person name="Hambleton S."/>
        </authorList>
    </citation>
    <scope>NUCLEOTIDE SEQUENCE</scope>
    <source>
        <strain evidence="5">DAOMC 236416</strain>
    </source>
</reference>
<evidence type="ECO:0000313" key="6">
    <source>
        <dbReference type="Proteomes" id="UP000077521"/>
    </source>
</evidence>
<dbReference type="PANTHER" id="PTHR47592:SF27">
    <property type="entry name" value="OS08G0421700 PROTEIN"/>
    <property type="match status" value="1"/>
</dbReference>
<evidence type="ECO:0000256" key="3">
    <source>
        <dbReference type="SAM" id="MobiDB-lite"/>
    </source>
</evidence>
<dbReference type="EMBL" id="LWDF02002353">
    <property type="protein sequence ID" value="KAE8236185.1"/>
    <property type="molecule type" value="Genomic_DNA"/>
</dbReference>
<feature type="domain" description="CCHC-type" evidence="4">
    <location>
        <begin position="259"/>
        <end position="275"/>
    </location>
</feature>
<comment type="caution">
    <text evidence="5">The sequence shown here is derived from an EMBL/GenBank/DDBJ whole genome shotgun (WGS) entry which is preliminary data.</text>
</comment>
<dbReference type="SUPFAM" id="SSF57756">
    <property type="entry name" value="Retrovirus zinc finger-like domains"/>
    <property type="match status" value="1"/>
</dbReference>
<gene>
    <name evidence="5" type="ORF">A4X13_0g9233</name>
</gene>
<feature type="region of interest" description="Disordered" evidence="3">
    <location>
        <begin position="50"/>
        <end position="72"/>
    </location>
</feature>
<proteinExistence type="predicted"/>
<sequence>MSNQIGTSESSALFKVPTLTGLDDFYLWKTAITDSFLMLGSLEIVEGTEPMPVSATTEDTPSVDEKSPGKSWMDRNRKSIALMRRTISDALKVDIEECRSAKEIWSRLCEIHDLETPEYRGEVKRELATYFFAEGGDLKEHLDGFLRLLLKAASAGLKYNDEDKSGMFLETLPESFDLLKLHWKLMEPAKKSFLELRRQYNLLGAERTRTQARSMAAVLFTKQKGSQQEMRNAPAPNHTHGDRKSGAIGSKIKGVAKIKCFRCKEFGHMKRDCPKRKGNDGNGGGNNGGHAYVNAAPGPFIGMASGPHLTVDPIETPSSMLVSGLGNGGIVWIIDSGATHHIVGKKSLLENKRDLANPLRFGLATRSGSMSSSAVGEVTMVNDEGWAIVFEDVHYVDEARVNLLSVDVLIRKGWKVVLERGASRLEKGPLKLPLSEVGGLFHLDLPHIGQKDRDQYDKAFAMMSKPAVKNSLAEWHARLGHLSLTAIKNLARNRVIEGLEIVGENVNIFCDTCQQSKSHLLPFG</sequence>
<dbReference type="InterPro" id="IPR025724">
    <property type="entry name" value="GAG-pre-integrase_dom"/>
</dbReference>
<accession>A0A8T8SAP8</accession>
<dbReference type="Pfam" id="PF00098">
    <property type="entry name" value="zf-CCHC"/>
    <property type="match status" value="1"/>
</dbReference>
<dbReference type="Pfam" id="PF22936">
    <property type="entry name" value="Pol_BBD"/>
    <property type="match status" value="1"/>
</dbReference>
<dbReference type="InterPro" id="IPR001878">
    <property type="entry name" value="Znf_CCHC"/>
</dbReference>
<keyword evidence="1" id="KW-0507">mRNA processing</keyword>
<dbReference type="Proteomes" id="UP000077521">
    <property type="component" value="Unassembled WGS sequence"/>
</dbReference>
<dbReference type="GO" id="GO:0006397">
    <property type="term" value="P:mRNA processing"/>
    <property type="evidence" value="ECO:0007669"/>
    <property type="project" value="UniProtKB-KW"/>
</dbReference>
<feature type="region of interest" description="Disordered" evidence="3">
    <location>
        <begin position="222"/>
        <end position="247"/>
    </location>
</feature>
<dbReference type="GO" id="GO:0008270">
    <property type="term" value="F:zinc ion binding"/>
    <property type="evidence" value="ECO:0007669"/>
    <property type="project" value="UniProtKB-KW"/>
</dbReference>
<keyword evidence="2" id="KW-0862">Zinc</keyword>
<dbReference type="GO" id="GO:0003676">
    <property type="term" value="F:nucleic acid binding"/>
    <property type="evidence" value="ECO:0007669"/>
    <property type="project" value="InterPro"/>
</dbReference>
<name>A0A8T8SAP8_9BASI</name>
<dbReference type="AlphaFoldDB" id="A0A8T8SAP8"/>
<dbReference type="Pfam" id="PF13976">
    <property type="entry name" value="gag_pre-integrs"/>
    <property type="match status" value="1"/>
</dbReference>
<dbReference type="PROSITE" id="PS50158">
    <property type="entry name" value="ZF_CCHC"/>
    <property type="match status" value="1"/>
</dbReference>
<feature type="compositionally biased region" description="Basic and acidic residues" evidence="3">
    <location>
        <begin position="63"/>
        <end position="72"/>
    </location>
</feature>
<keyword evidence="2" id="KW-0479">Metal-binding</keyword>
<dbReference type="SMART" id="SM00343">
    <property type="entry name" value="ZnF_C2HC"/>
    <property type="match status" value="1"/>
</dbReference>
<reference evidence="5" key="2">
    <citation type="journal article" date="2019" name="IMA Fungus">
        <title>Genome sequencing and comparison of five Tilletia species to identify candidate genes for the detection of regulated species infecting wheat.</title>
        <authorList>
            <person name="Nguyen H.D.T."/>
            <person name="Sultana T."/>
            <person name="Kesanakurti P."/>
            <person name="Hambleton S."/>
        </authorList>
    </citation>
    <scope>NUCLEOTIDE SEQUENCE</scope>
    <source>
        <strain evidence="5">DAOMC 236416</strain>
    </source>
</reference>
<dbReference type="Pfam" id="PF14223">
    <property type="entry name" value="Retrotran_gag_2"/>
    <property type="match status" value="1"/>
</dbReference>
<keyword evidence="2" id="KW-0863">Zinc-finger</keyword>
<evidence type="ECO:0000313" key="5">
    <source>
        <dbReference type="EMBL" id="KAE8236185.1"/>
    </source>
</evidence>
<organism evidence="5 6">
    <name type="scientific">Tilletia indica</name>
    <dbReference type="NCBI Taxonomy" id="43049"/>
    <lineage>
        <taxon>Eukaryota</taxon>
        <taxon>Fungi</taxon>
        <taxon>Dikarya</taxon>
        <taxon>Basidiomycota</taxon>
        <taxon>Ustilaginomycotina</taxon>
        <taxon>Exobasidiomycetes</taxon>
        <taxon>Tilletiales</taxon>
        <taxon>Tilletiaceae</taxon>
        <taxon>Tilletia</taxon>
    </lineage>
</organism>
<evidence type="ECO:0000259" key="4">
    <source>
        <dbReference type="PROSITE" id="PS50158"/>
    </source>
</evidence>